<reference evidence="1" key="2">
    <citation type="submission" date="2019-01" db="EMBL/GenBank/DDBJ databases">
        <authorList>
            <consortium name="NCBI Pathogen Detection Project"/>
        </authorList>
    </citation>
    <scope>NUCLEOTIDE SEQUENCE</scope>
    <source>
        <strain evidence="1">BCW_3452</strain>
    </source>
</reference>
<dbReference type="Proteomes" id="UP000863257">
    <property type="component" value="Unassembled WGS sequence"/>
</dbReference>
<dbReference type="AlphaFoldDB" id="A0A8H9K5A4"/>
<sequence>MKDLILKAQKELGLSLYKQSISALSVQQHLMFDKMIAANVLSNTLNSKMSFSDVSKSKSAIKLLQAIQIGDANNYFDGEYNHFVNCFIGMMGQLCKLVDIVEPLKLMSNATNQFENMLTCYMQAADILAQSDLYLLCESSGNKIESIPLNKRAIHFTSMREAANFAASAPPWITFANIGSLGKLNESSSENQQALLINNGQNVYALLLKASSGFITGIPRPARNQPEVNLSFEHPVAIMLAVLTNQLDYIYEEKLITNGSFSITEETTKNLPANITAPCFEVPDVTTDQLLYSVVNPKFAWIDEHLNTNYLKSIINLKREHNESGDPLCYYLEKTPNNSRIDLTLGLYKEQTGLSSIRKCPLLSYDNDSFGNNTELLNNKLKVARFNKAKLAYLTLLELFNDSPIKNELQTVLQSIDNDDIVEALTPLIKEDANGSKTPSDISYKIHYRNSSVNYLHNSKSFKGLFECYGTNIGKAYENGYHYDSKPIFDLDANVITRDYERKFKEAKCAIKGTKANKFLSVNLRDHRVLSAIVDLYHSSVDNPIDLPNIDLTLKATAYEPEFDSQTFGSANIQGMASYPENREVEDYIVNPFFSLAQLIIPLGNTGAKGLNLK</sequence>
<accession>A0A8H9K5A4</accession>
<proteinExistence type="predicted"/>
<protein>
    <submittedName>
        <fullName evidence="1">Uncharacterized protein</fullName>
    </submittedName>
</protein>
<gene>
    <name evidence="1" type="ORF">I7730_00160</name>
</gene>
<name>A0A8H9K5A4_VIBVL</name>
<comment type="caution">
    <text evidence="1">The sequence shown here is derived from an EMBL/GenBank/DDBJ whole genome shotgun (WGS) entry which is preliminary data.</text>
</comment>
<dbReference type="EMBL" id="DACRBY010000001">
    <property type="protein sequence ID" value="HAS8538211.1"/>
    <property type="molecule type" value="Genomic_DNA"/>
</dbReference>
<evidence type="ECO:0000313" key="1">
    <source>
        <dbReference type="EMBL" id="HAS8538211.1"/>
    </source>
</evidence>
<organism evidence="1">
    <name type="scientific">Vibrio vulnificus</name>
    <dbReference type="NCBI Taxonomy" id="672"/>
    <lineage>
        <taxon>Bacteria</taxon>
        <taxon>Pseudomonadati</taxon>
        <taxon>Pseudomonadota</taxon>
        <taxon>Gammaproteobacteria</taxon>
        <taxon>Vibrionales</taxon>
        <taxon>Vibrionaceae</taxon>
        <taxon>Vibrio</taxon>
    </lineage>
</organism>
<reference evidence="1" key="1">
    <citation type="journal article" date="2018" name="Genome Biol.">
        <title>SKESA: strategic k-mer extension for scrupulous assemblies.</title>
        <authorList>
            <person name="Souvorov A."/>
            <person name="Agarwala R."/>
            <person name="Lipman D.J."/>
        </authorList>
    </citation>
    <scope>NUCLEOTIDE SEQUENCE</scope>
    <source>
        <strain evidence="1">BCW_3452</strain>
    </source>
</reference>